<dbReference type="InterPro" id="IPR011761">
    <property type="entry name" value="ATP-grasp"/>
</dbReference>
<organism evidence="10 11">
    <name type="scientific">Ruegeria aquimaris</name>
    <dbReference type="NCBI Taxonomy" id="2984333"/>
    <lineage>
        <taxon>Bacteria</taxon>
        <taxon>Pseudomonadati</taxon>
        <taxon>Pseudomonadota</taxon>
        <taxon>Alphaproteobacteria</taxon>
        <taxon>Rhodobacterales</taxon>
        <taxon>Roseobacteraceae</taxon>
        <taxon>Ruegeria</taxon>
    </lineage>
</organism>
<reference evidence="10 11" key="1">
    <citation type="submission" date="2022-10" db="EMBL/GenBank/DDBJ databases">
        <title>Ruegeria sp. nov., isolated from ocean surface sediments.</title>
        <authorList>
            <person name="He W."/>
            <person name="Xue H.-P."/>
            <person name="Zhang D.-F."/>
        </authorList>
    </citation>
    <scope>NUCLEOTIDE SEQUENCE [LARGE SCALE GENOMIC DNA]</scope>
    <source>
        <strain evidence="10 11">XHP0148</strain>
    </source>
</reference>
<evidence type="ECO:0000313" key="10">
    <source>
        <dbReference type="EMBL" id="MCV2887824.1"/>
    </source>
</evidence>
<dbReference type="PROSITE" id="PS50979">
    <property type="entry name" value="BC"/>
    <property type="match status" value="1"/>
</dbReference>
<protein>
    <submittedName>
        <fullName evidence="10">Biotin/lipoyl-binding protein</fullName>
    </submittedName>
</protein>
<dbReference type="InterPro" id="IPR016185">
    <property type="entry name" value="PreATP-grasp_dom_sf"/>
</dbReference>
<evidence type="ECO:0000256" key="5">
    <source>
        <dbReference type="ARBA" id="ARBA00023267"/>
    </source>
</evidence>
<evidence type="ECO:0000259" key="8">
    <source>
        <dbReference type="PROSITE" id="PS50975"/>
    </source>
</evidence>
<comment type="cofactor">
    <cofactor evidence="1">
        <name>biotin</name>
        <dbReference type="ChEBI" id="CHEBI:57586"/>
    </cofactor>
</comment>
<feature type="domain" description="Biotin carboxylation" evidence="9">
    <location>
        <begin position="2"/>
        <end position="447"/>
    </location>
</feature>
<name>A0ABT3AGM8_9RHOB</name>
<gene>
    <name evidence="10" type="ORF">OE747_05705</name>
</gene>
<dbReference type="Pfam" id="PF02786">
    <property type="entry name" value="CPSase_L_D2"/>
    <property type="match status" value="1"/>
</dbReference>
<dbReference type="InterPro" id="IPR011053">
    <property type="entry name" value="Single_hybrid_motif"/>
</dbReference>
<dbReference type="InterPro" id="IPR005482">
    <property type="entry name" value="Biotin_COase_C"/>
</dbReference>
<evidence type="ECO:0000256" key="4">
    <source>
        <dbReference type="ARBA" id="ARBA00022840"/>
    </source>
</evidence>
<keyword evidence="3 6" id="KW-0547">Nucleotide-binding</keyword>
<evidence type="ECO:0000256" key="6">
    <source>
        <dbReference type="PROSITE-ProRule" id="PRU00409"/>
    </source>
</evidence>
<dbReference type="Gene3D" id="3.30.470.20">
    <property type="entry name" value="ATP-grasp fold, B domain"/>
    <property type="match status" value="1"/>
</dbReference>
<evidence type="ECO:0000256" key="3">
    <source>
        <dbReference type="ARBA" id="ARBA00022741"/>
    </source>
</evidence>
<dbReference type="Gene3D" id="2.40.50.100">
    <property type="match status" value="1"/>
</dbReference>
<dbReference type="InterPro" id="IPR001882">
    <property type="entry name" value="Biotin_BS"/>
</dbReference>
<dbReference type="SUPFAM" id="SSF52440">
    <property type="entry name" value="PreATP-grasp domain"/>
    <property type="match status" value="1"/>
</dbReference>
<dbReference type="PROSITE" id="PS00188">
    <property type="entry name" value="BIOTIN"/>
    <property type="match status" value="1"/>
</dbReference>
<dbReference type="SMART" id="SM00878">
    <property type="entry name" value="Biotin_carb_C"/>
    <property type="match status" value="1"/>
</dbReference>
<keyword evidence="5" id="KW-0092">Biotin</keyword>
<keyword evidence="4 6" id="KW-0067">ATP-binding</keyword>
<evidence type="ECO:0000256" key="1">
    <source>
        <dbReference type="ARBA" id="ARBA00001953"/>
    </source>
</evidence>
<dbReference type="InterPro" id="IPR011054">
    <property type="entry name" value="Rudment_hybrid_motif"/>
</dbReference>
<dbReference type="InterPro" id="IPR011764">
    <property type="entry name" value="Biotin_carboxylation_dom"/>
</dbReference>
<feature type="domain" description="Lipoyl-binding" evidence="7">
    <location>
        <begin position="581"/>
        <end position="654"/>
    </location>
</feature>
<keyword evidence="2" id="KW-0436">Ligase</keyword>
<evidence type="ECO:0000259" key="9">
    <source>
        <dbReference type="PROSITE" id="PS50979"/>
    </source>
</evidence>
<feature type="domain" description="ATP-grasp" evidence="8">
    <location>
        <begin position="121"/>
        <end position="318"/>
    </location>
</feature>
<dbReference type="CDD" id="cd06850">
    <property type="entry name" value="biotinyl_domain"/>
    <property type="match status" value="1"/>
</dbReference>
<dbReference type="SUPFAM" id="SSF51246">
    <property type="entry name" value="Rudiment single hybrid motif"/>
    <property type="match status" value="1"/>
</dbReference>
<comment type="caution">
    <text evidence="10">The sequence shown here is derived from an EMBL/GenBank/DDBJ whole genome shotgun (WGS) entry which is preliminary data.</text>
</comment>
<dbReference type="InterPro" id="IPR050856">
    <property type="entry name" value="Biotin_carboxylase_complex"/>
</dbReference>
<dbReference type="RefSeq" id="WP_263827644.1">
    <property type="nucleotide sequence ID" value="NZ_JAOWLB010000003.1"/>
</dbReference>
<dbReference type="PANTHER" id="PTHR18866:SF33">
    <property type="entry name" value="METHYLCROTONOYL-COA CARBOXYLASE SUBUNIT ALPHA, MITOCHONDRIAL-RELATED"/>
    <property type="match status" value="1"/>
</dbReference>
<dbReference type="PROSITE" id="PS00866">
    <property type="entry name" value="CPSASE_1"/>
    <property type="match status" value="1"/>
</dbReference>
<dbReference type="Proteomes" id="UP001320899">
    <property type="component" value="Unassembled WGS sequence"/>
</dbReference>
<sequence length="660" mass="68994">MAFDTILVANRGEIAARVIRTARAMGLRTVAVYTSADARAPHVDLADESVWIGEGPVGESYLDAGRILDAARGSGAGAIHPGYGFLSENADFAQAVAEAGMVFVGPDARAIAAMGNKAGAKRMMIAAGVPCVPGYEGAEQSDGAMTRAAEQIGFPLMVKAAAGGGGRGMRLVERPDALAQALARARSEALGAFGSDELILEKAIIEPRHVEFQVFADAHGNVIHLGERDCSVQRRHQKVVEEAPCPVMTSELRAEMGAAAVAAARAVDYRGAGTVEFLLDASGAFYFLEMNTRLQVEHPVTEMVTGLDLVEWQIRVAQGEALPLAQDDVRLDGHAIEVRLYAEDPANGYLPATGPVLRWQPATGGGVRVDAGIDEGQDISPHYDPMLAKIIAHGPTREMARTRLIRAVKESVLLGTATNSAFLADVLALPEFAAGMATTGLLARAWPEGYPGAAPDPAMVAVAVAVLMQHDRDTALALAGHVAADQLGWSSARVLPRGLMLAIGDDVISCSAGAFVDGWRIGVAGETFNVSLTARGAGFRARIGEATHDVMAHVEGDAVFLAVGALRFSVRCLRSGARDETVQAGGRVTAPMPGLVQSVAVGPGAQVAKGDTLAVLEAMKMQHQIAAPVAGRIRAVHVKTGQSLAAGDIMIEIEDEETAE</sequence>
<evidence type="ECO:0000256" key="2">
    <source>
        <dbReference type="ARBA" id="ARBA00022598"/>
    </source>
</evidence>
<keyword evidence="11" id="KW-1185">Reference proteome</keyword>
<accession>A0ABT3AGM8</accession>
<dbReference type="PANTHER" id="PTHR18866">
    <property type="entry name" value="CARBOXYLASE:PYRUVATE/ACETYL-COA/PROPIONYL-COA CARBOXYLASE"/>
    <property type="match status" value="1"/>
</dbReference>
<dbReference type="SUPFAM" id="SSF51230">
    <property type="entry name" value="Single hybrid motif"/>
    <property type="match status" value="1"/>
</dbReference>
<dbReference type="Pfam" id="PF00289">
    <property type="entry name" value="Biotin_carb_N"/>
    <property type="match status" value="1"/>
</dbReference>
<evidence type="ECO:0000259" key="7">
    <source>
        <dbReference type="PROSITE" id="PS50968"/>
    </source>
</evidence>
<dbReference type="SUPFAM" id="SSF56059">
    <property type="entry name" value="Glutathione synthetase ATP-binding domain-like"/>
    <property type="match status" value="1"/>
</dbReference>
<proteinExistence type="predicted"/>
<dbReference type="InterPro" id="IPR005481">
    <property type="entry name" value="BC-like_N"/>
</dbReference>
<dbReference type="Pfam" id="PF00364">
    <property type="entry name" value="Biotin_lipoyl"/>
    <property type="match status" value="1"/>
</dbReference>
<dbReference type="InterPro" id="IPR005479">
    <property type="entry name" value="CPAse_ATP-bd"/>
</dbReference>
<dbReference type="Pfam" id="PF02785">
    <property type="entry name" value="Biotin_carb_C"/>
    <property type="match status" value="1"/>
</dbReference>
<dbReference type="InterPro" id="IPR000089">
    <property type="entry name" value="Biotin_lipoyl"/>
</dbReference>
<dbReference type="PROSITE" id="PS50968">
    <property type="entry name" value="BIOTINYL_LIPOYL"/>
    <property type="match status" value="1"/>
</dbReference>
<dbReference type="PROSITE" id="PS00867">
    <property type="entry name" value="CPSASE_2"/>
    <property type="match status" value="1"/>
</dbReference>
<dbReference type="EMBL" id="JAOWLB010000003">
    <property type="protein sequence ID" value="MCV2887824.1"/>
    <property type="molecule type" value="Genomic_DNA"/>
</dbReference>
<evidence type="ECO:0000313" key="11">
    <source>
        <dbReference type="Proteomes" id="UP001320899"/>
    </source>
</evidence>
<dbReference type="PROSITE" id="PS50975">
    <property type="entry name" value="ATP_GRASP"/>
    <property type="match status" value="1"/>
</dbReference>